<feature type="transmembrane region" description="Helical" evidence="4">
    <location>
        <begin position="342"/>
        <end position="362"/>
    </location>
</feature>
<evidence type="ECO:0000256" key="4">
    <source>
        <dbReference type="SAM" id="Phobius"/>
    </source>
</evidence>
<sequence>MDALDDRGAALRAIFAGLCASLVGIGLARFAYTPLIPPMIEAHWFAAKDVIYLGAANLVGYLVGALMGRPLARRYGARPTLRAMMLLASAAFFACAFPLSVGWFFSWRLLSGIAGGIIMVLAAMTVLPHVPANRKGMASGAIFLGVGLGIAASGTVVPLLLDVSMRATWLGLGALSLLLSVVSWKCWPHAAHTSVPLGETKPAVQAAVRLDLHLLYMQYALMAVGLVPIMVFLVDYVARGLGWGSHTAALFWIVYGVGATIGPMVYGSLADRAGPALTSHLIIWLQVAAIAVMMFSVNHMGLLVATLVIGSFPPGIVPVTLSRVQRILEGDAHAQNMVWSKATTVFALFQALAGYAYSYVFAHSGGNHRLLMAIGAGALIIALLADGVKKALVRRCAPCYDSVPRETLHANAE</sequence>
<feature type="transmembrane region" description="Helical" evidence="4">
    <location>
        <begin position="368"/>
        <end position="385"/>
    </location>
</feature>
<evidence type="ECO:0000313" key="6">
    <source>
        <dbReference type="EMBL" id="MYM70574.1"/>
    </source>
</evidence>
<keyword evidence="1 4" id="KW-0812">Transmembrane</keyword>
<dbReference type="SUPFAM" id="SSF103473">
    <property type="entry name" value="MFS general substrate transporter"/>
    <property type="match status" value="1"/>
</dbReference>
<name>A0A7X4GXW8_9BURK</name>
<dbReference type="GO" id="GO:0005886">
    <property type="term" value="C:plasma membrane"/>
    <property type="evidence" value="ECO:0007669"/>
    <property type="project" value="TreeGrafter"/>
</dbReference>
<protein>
    <submittedName>
        <fullName evidence="6">YbfB/YjiJ family MFS transporter</fullName>
    </submittedName>
</protein>
<keyword evidence="2 4" id="KW-1133">Transmembrane helix</keyword>
<keyword evidence="7" id="KW-1185">Reference proteome</keyword>
<feature type="transmembrane region" description="Helical" evidence="4">
    <location>
        <begin position="84"/>
        <end position="105"/>
    </location>
</feature>
<feature type="transmembrane region" description="Helical" evidence="4">
    <location>
        <begin position="303"/>
        <end position="321"/>
    </location>
</feature>
<feature type="transmembrane region" description="Helical" evidence="4">
    <location>
        <begin position="50"/>
        <end position="72"/>
    </location>
</feature>
<dbReference type="RefSeq" id="WP_161017078.1">
    <property type="nucleotide sequence ID" value="NZ_WWCK01000015.1"/>
</dbReference>
<keyword evidence="3 4" id="KW-0472">Membrane</keyword>
<dbReference type="PANTHER" id="PTHR23537">
    <property type="match status" value="1"/>
</dbReference>
<proteinExistence type="predicted"/>
<dbReference type="InterPro" id="IPR010645">
    <property type="entry name" value="MFS_4"/>
</dbReference>
<dbReference type="Pfam" id="PF06779">
    <property type="entry name" value="MFS_4"/>
    <property type="match status" value="1"/>
</dbReference>
<dbReference type="InterPro" id="IPR020846">
    <property type="entry name" value="MFS_dom"/>
</dbReference>
<dbReference type="PANTHER" id="PTHR23537:SF1">
    <property type="entry name" value="SUGAR TRANSPORTER"/>
    <property type="match status" value="1"/>
</dbReference>
<feature type="transmembrane region" description="Helical" evidence="4">
    <location>
        <begin position="111"/>
        <end position="130"/>
    </location>
</feature>
<comment type="caution">
    <text evidence="6">The sequence shown here is derived from an EMBL/GenBank/DDBJ whole genome shotgun (WGS) entry which is preliminary data.</text>
</comment>
<dbReference type="Gene3D" id="1.20.1250.20">
    <property type="entry name" value="MFS general substrate transporter like domains"/>
    <property type="match status" value="2"/>
</dbReference>
<dbReference type="Proteomes" id="UP000450012">
    <property type="component" value="Unassembled WGS sequence"/>
</dbReference>
<feature type="transmembrane region" description="Helical" evidence="4">
    <location>
        <begin position="142"/>
        <end position="161"/>
    </location>
</feature>
<dbReference type="GO" id="GO:0022857">
    <property type="term" value="F:transmembrane transporter activity"/>
    <property type="evidence" value="ECO:0007669"/>
    <property type="project" value="InterPro"/>
</dbReference>
<feature type="transmembrane region" description="Helical" evidence="4">
    <location>
        <begin position="219"/>
        <end position="238"/>
    </location>
</feature>
<reference evidence="6 7" key="1">
    <citation type="submission" date="2019-12" db="EMBL/GenBank/DDBJ databases">
        <title>Novel species isolated from a subtropical stream in China.</title>
        <authorList>
            <person name="Lu H."/>
        </authorList>
    </citation>
    <scope>NUCLEOTIDE SEQUENCE [LARGE SCALE GENOMIC DNA]</scope>
    <source>
        <strain evidence="6 7">FT55W</strain>
    </source>
</reference>
<evidence type="ECO:0000256" key="1">
    <source>
        <dbReference type="ARBA" id="ARBA00022692"/>
    </source>
</evidence>
<feature type="transmembrane region" description="Helical" evidence="4">
    <location>
        <begin position="250"/>
        <end position="269"/>
    </location>
</feature>
<organism evidence="6 7">
    <name type="scientific">Duganella rivi</name>
    <dbReference type="NCBI Taxonomy" id="2666083"/>
    <lineage>
        <taxon>Bacteria</taxon>
        <taxon>Pseudomonadati</taxon>
        <taxon>Pseudomonadota</taxon>
        <taxon>Betaproteobacteria</taxon>
        <taxon>Burkholderiales</taxon>
        <taxon>Oxalobacteraceae</taxon>
        <taxon>Telluria group</taxon>
        <taxon>Duganella</taxon>
    </lineage>
</organism>
<dbReference type="PROSITE" id="PS50850">
    <property type="entry name" value="MFS"/>
    <property type="match status" value="1"/>
</dbReference>
<gene>
    <name evidence="6" type="ORF">GTP45_27760</name>
</gene>
<feature type="domain" description="Major facilitator superfamily (MFS) profile" evidence="5">
    <location>
        <begin position="12"/>
        <end position="393"/>
    </location>
</feature>
<feature type="transmembrane region" description="Helical" evidence="4">
    <location>
        <begin position="281"/>
        <end position="297"/>
    </location>
</feature>
<accession>A0A7X4GXW8</accession>
<evidence type="ECO:0000259" key="5">
    <source>
        <dbReference type="PROSITE" id="PS50850"/>
    </source>
</evidence>
<dbReference type="InterPro" id="IPR036259">
    <property type="entry name" value="MFS_trans_sf"/>
</dbReference>
<evidence type="ECO:0000313" key="7">
    <source>
        <dbReference type="Proteomes" id="UP000450012"/>
    </source>
</evidence>
<feature type="transmembrane region" description="Helical" evidence="4">
    <location>
        <begin position="9"/>
        <end position="30"/>
    </location>
</feature>
<dbReference type="EMBL" id="WWCK01000015">
    <property type="protein sequence ID" value="MYM70574.1"/>
    <property type="molecule type" value="Genomic_DNA"/>
</dbReference>
<feature type="transmembrane region" description="Helical" evidence="4">
    <location>
        <begin position="167"/>
        <end position="187"/>
    </location>
</feature>
<dbReference type="AlphaFoldDB" id="A0A7X4GXW8"/>
<evidence type="ECO:0000256" key="2">
    <source>
        <dbReference type="ARBA" id="ARBA00022989"/>
    </source>
</evidence>
<evidence type="ECO:0000256" key="3">
    <source>
        <dbReference type="ARBA" id="ARBA00023136"/>
    </source>
</evidence>